<dbReference type="GO" id="GO:0070043">
    <property type="term" value="F:rRNA (guanine-N7-)-methyltransferase activity"/>
    <property type="evidence" value="ECO:0007669"/>
    <property type="project" value="TreeGrafter"/>
</dbReference>
<proteinExistence type="predicted"/>
<evidence type="ECO:0000256" key="1">
    <source>
        <dbReference type="ARBA" id="ARBA00022603"/>
    </source>
</evidence>
<dbReference type="InterPro" id="IPR029063">
    <property type="entry name" value="SAM-dependent_MTases_sf"/>
</dbReference>
<dbReference type="GO" id="GO:0003723">
    <property type="term" value="F:RNA binding"/>
    <property type="evidence" value="ECO:0007669"/>
    <property type="project" value="InterPro"/>
</dbReference>
<accession>A0A938X7D8</accession>
<comment type="caution">
    <text evidence="6">The sequence shown here is derived from an EMBL/GenBank/DDBJ whole genome shotgun (WGS) entry which is preliminary data.</text>
</comment>
<dbReference type="PANTHER" id="PTHR47313">
    <property type="entry name" value="RIBOSOMAL RNA LARGE SUBUNIT METHYLTRANSFERASE K/L"/>
    <property type="match status" value="1"/>
</dbReference>
<reference evidence="6" key="2">
    <citation type="journal article" date="2021" name="Sci. Rep.">
        <title>The distribution of antibiotic resistance genes in chicken gut microbiota commensals.</title>
        <authorList>
            <person name="Juricova H."/>
            <person name="Matiasovicova J."/>
            <person name="Kubasova T."/>
            <person name="Cejkova D."/>
            <person name="Rychlik I."/>
        </authorList>
    </citation>
    <scope>NUCLEOTIDE SEQUENCE</scope>
    <source>
        <strain evidence="6">An559</strain>
    </source>
</reference>
<evidence type="ECO:0000259" key="4">
    <source>
        <dbReference type="Pfam" id="PF02926"/>
    </source>
</evidence>
<dbReference type="CDD" id="cd11715">
    <property type="entry name" value="THUMP_AdoMetMT"/>
    <property type="match status" value="1"/>
</dbReference>
<dbReference type="GO" id="GO:0008990">
    <property type="term" value="F:rRNA (guanine-N2-)-methyltransferase activity"/>
    <property type="evidence" value="ECO:0007669"/>
    <property type="project" value="TreeGrafter"/>
</dbReference>
<evidence type="ECO:0000259" key="3">
    <source>
        <dbReference type="Pfam" id="PF01170"/>
    </source>
</evidence>
<dbReference type="InterPro" id="IPR053943">
    <property type="entry name" value="RlmKL-like_Mtase_CS"/>
</dbReference>
<dbReference type="Gene3D" id="3.40.50.150">
    <property type="entry name" value="Vaccinia Virus protein VP39"/>
    <property type="match status" value="1"/>
</dbReference>
<sequence>MTQYQFVCPCLFGLESVLSGELRRMGAGNVMAHNGKVTFTGDSAMMARANIGLRTAERVLIEIGKFTAKTFSELFDQVRALPIEEYIGSRDAFPVKGWALESKLMSVPDCQAIIKKAMVERMRHHYKMDWFPETGALHQIQFSIYHDEVSIMLDTSGAGLHKRGYRVNSNAAPIKETLAAGMLDLIRVYPDTVLCDPFCGSGTILIEAAMKALNVPPGLKRKFAAQNFGMFDESIWRQERQRGIDGVRRDITFFAYGSDIDPESVALAKENAKKAGVFSRMLIGQKDVRSLVMRDDLTLIATNPPYGERMLEQEEARELYRAMGKVLSGSDAAKAIITPDEQFETLFGKKADKRRKLYNGMLKCQLYLYQRNRKKPERVETYAAE</sequence>
<protein>
    <submittedName>
        <fullName evidence="6">Class I SAM-dependent RNA methyltransferase</fullName>
    </submittedName>
</protein>
<dbReference type="Pfam" id="PF02926">
    <property type="entry name" value="THUMP"/>
    <property type="match status" value="1"/>
</dbReference>
<dbReference type="Proteomes" id="UP000774750">
    <property type="component" value="Unassembled WGS sequence"/>
</dbReference>
<keyword evidence="7" id="KW-1185">Reference proteome</keyword>
<dbReference type="AlphaFoldDB" id="A0A938X7D8"/>
<keyword evidence="1 6" id="KW-0489">Methyltransferase</keyword>
<dbReference type="InterPro" id="IPR054170">
    <property type="entry name" value="RlmL_1st"/>
</dbReference>
<evidence type="ECO:0000313" key="6">
    <source>
        <dbReference type="EMBL" id="MBM6920556.1"/>
    </source>
</evidence>
<dbReference type="SUPFAM" id="SSF53335">
    <property type="entry name" value="S-adenosyl-L-methionine-dependent methyltransferases"/>
    <property type="match status" value="1"/>
</dbReference>
<dbReference type="Pfam" id="PF22020">
    <property type="entry name" value="RlmL_1st"/>
    <property type="match status" value="1"/>
</dbReference>
<dbReference type="PROSITE" id="PS01261">
    <property type="entry name" value="UPF0020"/>
    <property type="match status" value="1"/>
</dbReference>
<gene>
    <name evidence="6" type="ORF">H6A12_05220</name>
</gene>
<dbReference type="PANTHER" id="PTHR47313:SF1">
    <property type="entry name" value="RIBOSOMAL RNA LARGE SUBUNIT METHYLTRANSFERASE K_L"/>
    <property type="match status" value="1"/>
</dbReference>
<feature type="domain" description="THUMP" evidence="4">
    <location>
        <begin position="68"/>
        <end position="154"/>
    </location>
</feature>
<dbReference type="RefSeq" id="WP_204445552.1">
    <property type="nucleotide sequence ID" value="NZ_JACJKY010000006.1"/>
</dbReference>
<feature type="domain" description="RlmL ferredoxin-like" evidence="5">
    <location>
        <begin position="5"/>
        <end position="60"/>
    </location>
</feature>
<reference evidence="6" key="1">
    <citation type="submission" date="2020-08" db="EMBL/GenBank/DDBJ databases">
        <authorList>
            <person name="Cejkova D."/>
            <person name="Kubasova T."/>
            <person name="Jahodarova E."/>
            <person name="Rychlik I."/>
        </authorList>
    </citation>
    <scope>NUCLEOTIDE SEQUENCE</scope>
    <source>
        <strain evidence="6">An559</strain>
    </source>
</reference>
<evidence type="ECO:0000256" key="2">
    <source>
        <dbReference type="ARBA" id="ARBA00022679"/>
    </source>
</evidence>
<feature type="domain" description="Ribosomal RNA large subunit methyltransferase K/L-like methyltransferase" evidence="3">
    <location>
        <begin position="163"/>
        <end position="366"/>
    </location>
</feature>
<evidence type="ECO:0000259" key="5">
    <source>
        <dbReference type="Pfam" id="PF22020"/>
    </source>
</evidence>
<name>A0A938X7D8_9FIRM</name>
<dbReference type="InterPro" id="IPR000241">
    <property type="entry name" value="RlmKL-like_Mtase"/>
</dbReference>
<dbReference type="Gene3D" id="3.30.2130.30">
    <property type="match status" value="1"/>
</dbReference>
<keyword evidence="2" id="KW-0808">Transferase</keyword>
<dbReference type="EMBL" id="JACJKY010000006">
    <property type="protein sequence ID" value="MBM6920556.1"/>
    <property type="molecule type" value="Genomic_DNA"/>
</dbReference>
<dbReference type="Pfam" id="PF01170">
    <property type="entry name" value="UPF0020"/>
    <property type="match status" value="1"/>
</dbReference>
<evidence type="ECO:0000313" key="7">
    <source>
        <dbReference type="Proteomes" id="UP000774750"/>
    </source>
</evidence>
<dbReference type="InterPro" id="IPR004114">
    <property type="entry name" value="THUMP_dom"/>
</dbReference>
<organism evidence="6 7">
    <name type="scientific">Merdimmobilis hominis</name>
    <dbReference type="NCBI Taxonomy" id="2897707"/>
    <lineage>
        <taxon>Bacteria</taxon>
        <taxon>Bacillati</taxon>
        <taxon>Bacillota</taxon>
        <taxon>Clostridia</taxon>
        <taxon>Eubacteriales</taxon>
        <taxon>Oscillospiraceae</taxon>
        <taxon>Merdimmobilis</taxon>
    </lineage>
</organism>